<keyword evidence="2" id="KW-1185">Reference proteome</keyword>
<dbReference type="SFLD" id="SFLDG01129">
    <property type="entry name" value="C1.5:_HAD__Beta-PGM__Phosphata"/>
    <property type="match status" value="1"/>
</dbReference>
<reference evidence="1 2" key="1">
    <citation type="submission" date="2016-11" db="EMBL/GenBank/DDBJ databases">
        <authorList>
            <person name="Jaros S."/>
            <person name="Januszkiewicz K."/>
            <person name="Wedrychowicz H."/>
        </authorList>
    </citation>
    <scope>NUCLEOTIDE SEQUENCE [LARGE SCALE GENOMIC DNA]</scope>
    <source>
        <strain evidence="1 2">DSM 45627</strain>
    </source>
</reference>
<dbReference type="Pfam" id="PF00702">
    <property type="entry name" value="Hydrolase"/>
    <property type="match status" value="1"/>
</dbReference>
<dbReference type="PRINTS" id="PR00413">
    <property type="entry name" value="HADHALOGNASE"/>
</dbReference>
<sequence>MLFDFSGTLFFIESADEALRAALGPEFVGWAPRLRDLGAINGSTEPRETPPHLAELWERRDLSAEAHRAAYSGLSRHAGLSEEQAAALYDRGVLPAAWRPYPDTVRVLRRLRELRIPTALVSNIGWDPRPVLAAHGVADCLDVLVLSDEQGVVKPDPEIFRRACAALAADPTDCVMVGDSVRADQGCEALGIRFALVSSVAAEREPDALLHAVGIS</sequence>
<dbReference type="InterPro" id="IPR023214">
    <property type="entry name" value="HAD_sf"/>
</dbReference>
<dbReference type="STRING" id="1206085.SAMN05443575_2282"/>
<proteinExistence type="predicted"/>
<keyword evidence="1" id="KW-0378">Hydrolase</keyword>
<dbReference type="PANTHER" id="PTHR46649:SF4">
    <property type="entry name" value="HALOACID DEHALOGENASE-LIKE HYDROLASE (HAD) SUPERFAMILY PROTEIN"/>
    <property type="match status" value="1"/>
</dbReference>
<gene>
    <name evidence="1" type="ORF">SAMN05443575_2282</name>
</gene>
<name>A0A1M5KWL5_9ACTN</name>
<dbReference type="NCBIfam" id="TIGR01509">
    <property type="entry name" value="HAD-SF-IA-v3"/>
    <property type="match status" value="1"/>
</dbReference>
<dbReference type="EMBL" id="FQVU01000003">
    <property type="protein sequence ID" value="SHG57161.1"/>
    <property type="molecule type" value="Genomic_DNA"/>
</dbReference>
<organism evidence="1 2">
    <name type="scientific">Jatrophihabitans endophyticus</name>
    <dbReference type="NCBI Taxonomy" id="1206085"/>
    <lineage>
        <taxon>Bacteria</taxon>
        <taxon>Bacillati</taxon>
        <taxon>Actinomycetota</taxon>
        <taxon>Actinomycetes</taxon>
        <taxon>Jatrophihabitantales</taxon>
        <taxon>Jatrophihabitantaceae</taxon>
        <taxon>Jatrophihabitans</taxon>
    </lineage>
</organism>
<accession>A0A1M5KWL5</accession>
<dbReference type="InterPro" id="IPR006439">
    <property type="entry name" value="HAD-SF_hydro_IA"/>
</dbReference>
<dbReference type="GO" id="GO:0016787">
    <property type="term" value="F:hydrolase activity"/>
    <property type="evidence" value="ECO:0007669"/>
    <property type="project" value="UniProtKB-KW"/>
</dbReference>
<protein>
    <submittedName>
        <fullName evidence="1">Putative hydrolase of the HAD superfamily</fullName>
    </submittedName>
</protein>
<dbReference type="Gene3D" id="3.40.50.1000">
    <property type="entry name" value="HAD superfamily/HAD-like"/>
    <property type="match status" value="1"/>
</dbReference>
<dbReference type="NCBIfam" id="TIGR01549">
    <property type="entry name" value="HAD-SF-IA-v1"/>
    <property type="match status" value="1"/>
</dbReference>
<dbReference type="AlphaFoldDB" id="A0A1M5KWL5"/>
<dbReference type="Proteomes" id="UP000186132">
    <property type="component" value="Unassembled WGS sequence"/>
</dbReference>
<evidence type="ECO:0000313" key="2">
    <source>
        <dbReference type="Proteomes" id="UP000186132"/>
    </source>
</evidence>
<dbReference type="SUPFAM" id="SSF56784">
    <property type="entry name" value="HAD-like"/>
    <property type="match status" value="1"/>
</dbReference>
<evidence type="ECO:0000313" key="1">
    <source>
        <dbReference type="EMBL" id="SHG57161.1"/>
    </source>
</evidence>
<dbReference type="SFLD" id="SFLDS00003">
    <property type="entry name" value="Haloacid_Dehalogenase"/>
    <property type="match status" value="1"/>
</dbReference>
<dbReference type="PANTHER" id="PTHR46649">
    <property type="match status" value="1"/>
</dbReference>
<dbReference type="InterPro" id="IPR036412">
    <property type="entry name" value="HAD-like_sf"/>
</dbReference>